<dbReference type="AlphaFoldDB" id="A0A8K0CBJ8"/>
<evidence type="ECO:0000259" key="1">
    <source>
        <dbReference type="Pfam" id="PF13843"/>
    </source>
</evidence>
<reference evidence="2" key="1">
    <citation type="submission" date="2019-08" db="EMBL/GenBank/DDBJ databases">
        <title>The genome of the North American firefly Photinus pyralis.</title>
        <authorList>
            <consortium name="Photinus pyralis genome working group"/>
            <person name="Fallon T.R."/>
            <person name="Sander Lower S.E."/>
            <person name="Weng J.-K."/>
        </authorList>
    </citation>
    <scope>NUCLEOTIDE SEQUENCE</scope>
    <source>
        <strain evidence="2">TRF0915ILg1</strain>
        <tissue evidence="2">Whole body</tissue>
    </source>
</reference>
<keyword evidence="3" id="KW-1185">Reference proteome</keyword>
<feature type="domain" description="PiggyBac transposable element-derived protein" evidence="1">
    <location>
        <begin position="1"/>
        <end position="130"/>
    </location>
</feature>
<dbReference type="Proteomes" id="UP000801492">
    <property type="component" value="Unassembled WGS sequence"/>
</dbReference>
<organism evidence="2 3">
    <name type="scientific">Ignelater luminosus</name>
    <name type="common">Cucubano</name>
    <name type="synonym">Pyrophorus luminosus</name>
    <dbReference type="NCBI Taxonomy" id="2038154"/>
    <lineage>
        <taxon>Eukaryota</taxon>
        <taxon>Metazoa</taxon>
        <taxon>Ecdysozoa</taxon>
        <taxon>Arthropoda</taxon>
        <taxon>Hexapoda</taxon>
        <taxon>Insecta</taxon>
        <taxon>Pterygota</taxon>
        <taxon>Neoptera</taxon>
        <taxon>Endopterygota</taxon>
        <taxon>Coleoptera</taxon>
        <taxon>Polyphaga</taxon>
        <taxon>Elateriformia</taxon>
        <taxon>Elateroidea</taxon>
        <taxon>Elateridae</taxon>
        <taxon>Agrypninae</taxon>
        <taxon>Pyrophorini</taxon>
        <taxon>Ignelater</taxon>
    </lineage>
</organism>
<dbReference type="InterPro" id="IPR029526">
    <property type="entry name" value="PGBD"/>
</dbReference>
<evidence type="ECO:0000313" key="3">
    <source>
        <dbReference type="Proteomes" id="UP000801492"/>
    </source>
</evidence>
<comment type="caution">
    <text evidence="2">The sequence shown here is derived from an EMBL/GenBank/DDBJ whole genome shotgun (WGS) entry which is preliminary data.</text>
</comment>
<dbReference type="OrthoDB" id="6783909at2759"/>
<gene>
    <name evidence="2" type="ORF">ILUMI_21911</name>
</gene>
<accession>A0A8K0CBJ8</accession>
<dbReference type="Pfam" id="PF13843">
    <property type="entry name" value="DDE_Tnp_1_7"/>
    <property type="match status" value="1"/>
</dbReference>
<proteinExistence type="predicted"/>
<protein>
    <recommendedName>
        <fullName evidence="1">PiggyBac transposable element-derived protein domain-containing protein</fullName>
    </recommendedName>
</protein>
<dbReference type="PANTHER" id="PTHR47272:SF1">
    <property type="entry name" value="PIGGYBAC TRANSPOSABLE ELEMENT-DERIVED PROTEIN 3-LIKE"/>
    <property type="match status" value="1"/>
</dbReference>
<name>A0A8K0CBJ8_IGNLU</name>
<dbReference type="EMBL" id="VTPC01090206">
    <property type="protein sequence ID" value="KAF2884259.1"/>
    <property type="molecule type" value="Genomic_DNA"/>
</dbReference>
<sequence>MAKQGIYNLGTIHRNRLPNCKFLDKKQMKKEERSTTVEYVGSVDGVELSAVAWKDNKLVTLLSTFVGFDKKQTKTVPIKCPHIIIKYNRHMAGVDLLDSIIGRCKITLRSKKWYFRLLYHLLDLTVVNSWLLYRRVEKQKNNTKYLSLSKFRAQLAASLYRVGQQSSSKLGRFSSIELMLQNKRRKWLAQHCPVKEVRLDQIPHWPSWRCKLPSCKGYSQTMCEKCGIALCYRKKQWF</sequence>
<evidence type="ECO:0000313" key="2">
    <source>
        <dbReference type="EMBL" id="KAF2884259.1"/>
    </source>
</evidence>
<dbReference type="PANTHER" id="PTHR47272">
    <property type="entry name" value="DDE_TNP_1_7 DOMAIN-CONTAINING PROTEIN"/>
    <property type="match status" value="1"/>
</dbReference>